<dbReference type="KEGG" id="ncr:NCU06897"/>
<proteinExistence type="predicted"/>
<dbReference type="STRING" id="367110.Q7S3F6"/>
<feature type="compositionally biased region" description="Basic and acidic residues" evidence="1">
    <location>
        <begin position="242"/>
        <end position="251"/>
    </location>
</feature>
<feature type="compositionally biased region" description="Acidic residues" evidence="1">
    <location>
        <begin position="325"/>
        <end position="347"/>
    </location>
</feature>
<feature type="region of interest" description="Disordered" evidence="1">
    <location>
        <begin position="192"/>
        <end position="356"/>
    </location>
</feature>
<dbReference type="GeneID" id="3875416"/>
<dbReference type="EMBL" id="CM002242">
    <property type="protein sequence ID" value="EAA30008.1"/>
    <property type="molecule type" value="Genomic_DNA"/>
</dbReference>
<evidence type="ECO:0000256" key="1">
    <source>
        <dbReference type="SAM" id="MobiDB-lite"/>
    </source>
</evidence>
<protein>
    <submittedName>
        <fullName evidence="2">Uncharacterized protein</fullName>
    </submittedName>
</protein>
<name>Q7S3F6_NEUCR</name>
<keyword evidence="3" id="KW-1185">Reference proteome</keyword>
<feature type="compositionally biased region" description="Basic and acidic residues" evidence="1">
    <location>
        <begin position="1"/>
        <end position="11"/>
    </location>
</feature>
<feature type="compositionally biased region" description="Acidic residues" evidence="1">
    <location>
        <begin position="197"/>
        <end position="241"/>
    </location>
</feature>
<feature type="region of interest" description="Disordered" evidence="1">
    <location>
        <begin position="1"/>
        <end position="141"/>
    </location>
</feature>
<feature type="compositionally biased region" description="Acidic residues" evidence="1">
    <location>
        <begin position="252"/>
        <end position="318"/>
    </location>
</feature>
<gene>
    <name evidence="2" type="ORF">NCU06897</name>
</gene>
<dbReference type="Proteomes" id="UP000001805">
    <property type="component" value="Chromosome 7, Linkage Group VII"/>
</dbReference>
<sequence length="356" mass="39213">MADRGVKRNFDMVDPSSDSGDTTINNKSTRNMRESAPSPPTASDSEPRFHPTTNDSTTGDDMSQTADPSSETTISSDTTISKEPTRNLREANPSPTSASDSEPRFHPTTNNPTTGGADMSWAAGPSNQATTSNVNPASNANIGYPDDTATLLRASYHTRQAAAIVLPLIARRLALMKMVNQPDFPERFERFQRGEVDVESGEEADDEMEKDDEDMGEAEEEMDTEETEEAAEEMDTEETEEAGEKMDTESRDADDEMDEDDEEMGEEETEEAGEEMDTEETEEAGEEMGEAGEEMDTESRDADDEMDEDDEDMGEAEDEAGKEMDTEETEEAGEEMDTEETEEAAEEMGEKMDTES</sequence>
<evidence type="ECO:0000313" key="3">
    <source>
        <dbReference type="Proteomes" id="UP000001805"/>
    </source>
</evidence>
<dbReference type="AlphaFoldDB" id="Q7S3F6"/>
<feature type="compositionally biased region" description="Polar residues" evidence="1">
    <location>
        <begin position="51"/>
        <end position="68"/>
    </location>
</feature>
<reference evidence="2 3" key="1">
    <citation type="journal article" date="2003" name="Nature">
        <title>The genome sequence of the filamentous fungus Neurospora crassa.</title>
        <authorList>
            <person name="Galagan J.E."/>
            <person name="Calvo S.E."/>
            <person name="Borkovich K.A."/>
            <person name="Selker E.U."/>
            <person name="Read N.D."/>
            <person name="Jaffe D."/>
            <person name="FitzHugh W."/>
            <person name="Ma L.J."/>
            <person name="Smirnov S."/>
            <person name="Purcell S."/>
            <person name="Rehman B."/>
            <person name="Elkins T."/>
            <person name="Engels R."/>
            <person name="Wang S."/>
            <person name="Nielsen C.B."/>
            <person name="Butler J."/>
            <person name="Endrizzi M."/>
            <person name="Qui D."/>
            <person name="Ianakiev P."/>
            <person name="Bell-Pedersen D."/>
            <person name="Nelson M.A."/>
            <person name="Werner-Washburne M."/>
            <person name="Selitrennikoff C.P."/>
            <person name="Kinsey J.A."/>
            <person name="Braun E.L."/>
            <person name="Zelter A."/>
            <person name="Schulte U."/>
            <person name="Kothe G.O."/>
            <person name="Jedd G."/>
            <person name="Mewes W."/>
            <person name="Staben C."/>
            <person name="Marcotte E."/>
            <person name="Greenberg D."/>
            <person name="Roy A."/>
            <person name="Foley K."/>
            <person name="Naylor J."/>
            <person name="Stange-Thomann N."/>
            <person name="Barrett R."/>
            <person name="Gnerre S."/>
            <person name="Kamal M."/>
            <person name="Kamvysselis M."/>
            <person name="Mauceli E."/>
            <person name="Bielke C."/>
            <person name="Rudd S."/>
            <person name="Frishman D."/>
            <person name="Krystofova S."/>
            <person name="Rasmussen C."/>
            <person name="Metzenberg R.L."/>
            <person name="Perkins D.D."/>
            <person name="Kroken S."/>
            <person name="Cogoni C."/>
            <person name="Macino G."/>
            <person name="Catcheside D."/>
            <person name="Li W."/>
            <person name="Pratt R.J."/>
            <person name="Osmani S.A."/>
            <person name="DeSouza C.P."/>
            <person name="Glass L."/>
            <person name="Orbach M.J."/>
            <person name="Berglund J.A."/>
            <person name="Voelker R."/>
            <person name="Yarden O."/>
            <person name="Plamann M."/>
            <person name="Seiler S."/>
            <person name="Dunlap J."/>
            <person name="Radford A."/>
            <person name="Aramayo R."/>
            <person name="Natvig D.O."/>
            <person name="Alex L.A."/>
            <person name="Mannhaupt G."/>
            <person name="Ebbole D.J."/>
            <person name="Freitag M."/>
            <person name="Paulsen I."/>
            <person name="Sachs M.S."/>
            <person name="Lander E.S."/>
            <person name="Nusbaum C."/>
            <person name="Birren B."/>
        </authorList>
    </citation>
    <scope>NUCLEOTIDE SEQUENCE [LARGE SCALE GENOMIC DNA]</scope>
    <source>
        <strain evidence="3">ATCC 24698 / 74-OR23-1A / CBS 708.71 / DSM 1257 / FGSC 987</strain>
    </source>
</reference>
<dbReference type="InParanoid" id="Q7S3F6"/>
<accession>Q7S3F6</accession>
<evidence type="ECO:0000313" key="2">
    <source>
        <dbReference type="EMBL" id="EAA30008.1"/>
    </source>
</evidence>
<dbReference type="OMA" id="NMRESAP"/>
<feature type="compositionally biased region" description="Polar residues" evidence="1">
    <location>
        <begin position="16"/>
        <end position="29"/>
    </location>
</feature>
<feature type="compositionally biased region" description="Polar residues" evidence="1">
    <location>
        <begin position="125"/>
        <end position="141"/>
    </location>
</feature>
<dbReference type="HOGENOM" id="CLU_903422_0_0_1"/>
<dbReference type="VEuPathDB" id="FungiDB:NCU06897"/>
<organism evidence="2 3">
    <name type="scientific">Neurospora crassa (strain ATCC 24698 / 74-OR23-1A / CBS 708.71 / DSM 1257 / FGSC 987)</name>
    <dbReference type="NCBI Taxonomy" id="367110"/>
    <lineage>
        <taxon>Eukaryota</taxon>
        <taxon>Fungi</taxon>
        <taxon>Dikarya</taxon>
        <taxon>Ascomycota</taxon>
        <taxon>Pezizomycotina</taxon>
        <taxon>Sordariomycetes</taxon>
        <taxon>Sordariomycetidae</taxon>
        <taxon>Sordariales</taxon>
        <taxon>Sordariaceae</taxon>
        <taxon>Neurospora</taxon>
    </lineage>
</organism>
<feature type="compositionally biased region" description="Low complexity" evidence="1">
    <location>
        <begin position="69"/>
        <end position="81"/>
    </location>
</feature>
<dbReference type="PaxDb" id="5141-EFNCRP00000006709"/>
<dbReference type="OrthoDB" id="10628466at2759"/>
<dbReference type="RefSeq" id="XP_959244.1">
    <property type="nucleotide sequence ID" value="XM_954151.1"/>
</dbReference>